<accession>A0AA39WT88</accession>
<evidence type="ECO:0000256" key="7">
    <source>
        <dbReference type="ARBA" id="ARBA00023242"/>
    </source>
</evidence>
<evidence type="ECO:0000256" key="2">
    <source>
        <dbReference type="ARBA" id="ARBA00005389"/>
    </source>
</evidence>
<keyword evidence="6 9" id="KW-0804">Transcription</keyword>
<comment type="subunit">
    <text evidence="9">Component of the Mediator complex.</text>
</comment>
<evidence type="ECO:0000256" key="6">
    <source>
        <dbReference type="ARBA" id="ARBA00023163"/>
    </source>
</evidence>
<dbReference type="GO" id="GO:0006357">
    <property type="term" value="P:regulation of transcription by RNA polymerase II"/>
    <property type="evidence" value="ECO:0007669"/>
    <property type="project" value="InterPro"/>
</dbReference>
<comment type="function">
    <text evidence="9">Component of the Mediator complex, a coactivator involved in the regulated transcription of nearly all RNA polymerase II-dependent genes. Mediator functions as a bridge to convey information from gene-specific regulatory proteins to the basal RNA polymerase II transcription machinery. Mediator is recruited to promoters by direct interactions with regulatory proteins and serves as a scaffold for the assembly of a functional preinitiation complex with RNA polymerase II and the general transcription factors.</text>
</comment>
<comment type="caution">
    <text evidence="11">The sequence shown here is derived from an EMBL/GenBank/DDBJ whole genome shotgun (WGS) entry which is preliminary data.</text>
</comment>
<evidence type="ECO:0000256" key="3">
    <source>
        <dbReference type="ARBA" id="ARBA00019617"/>
    </source>
</evidence>
<proteinExistence type="inferred from homology"/>
<evidence type="ECO:0000256" key="10">
    <source>
        <dbReference type="SAM" id="MobiDB-lite"/>
    </source>
</evidence>
<evidence type="ECO:0000313" key="12">
    <source>
        <dbReference type="Proteomes" id="UP001174934"/>
    </source>
</evidence>
<gene>
    <name evidence="9" type="primary">MED10</name>
    <name evidence="11" type="ORF">B0T17DRAFT_278212</name>
</gene>
<keyword evidence="12" id="KW-1185">Reference proteome</keyword>
<dbReference type="EMBL" id="JAULSR010000004">
    <property type="protein sequence ID" value="KAK0621167.1"/>
    <property type="molecule type" value="Genomic_DNA"/>
</dbReference>
<dbReference type="Pfam" id="PF09748">
    <property type="entry name" value="Med10"/>
    <property type="match status" value="1"/>
</dbReference>
<feature type="compositionally biased region" description="Low complexity" evidence="10">
    <location>
        <begin position="159"/>
        <end position="169"/>
    </location>
</feature>
<keyword evidence="5 9" id="KW-0010">Activator</keyword>
<sequence>MAPVTSDHQEVQENVKNVIHDLFQVMAQVSNYDSAGRSSREALANDLQTLDASLAAVYRSATSLYDSGPGIPEPLIQYVENGRNPDIYTREFVELVRRLNQLARGKMHAFRSFRDVLAHEMDAALPELRDDVRRVVESTGGPGPTPQALLMTEGGGGQEQQQQQQQQQR</sequence>
<feature type="region of interest" description="Disordered" evidence="10">
    <location>
        <begin position="135"/>
        <end position="169"/>
    </location>
</feature>
<dbReference type="InterPro" id="IPR019145">
    <property type="entry name" value="Mediator_Med10"/>
</dbReference>
<dbReference type="Proteomes" id="UP001174934">
    <property type="component" value="Unassembled WGS sequence"/>
</dbReference>
<organism evidence="11 12">
    <name type="scientific">Bombardia bombarda</name>
    <dbReference type="NCBI Taxonomy" id="252184"/>
    <lineage>
        <taxon>Eukaryota</taxon>
        <taxon>Fungi</taxon>
        <taxon>Dikarya</taxon>
        <taxon>Ascomycota</taxon>
        <taxon>Pezizomycotina</taxon>
        <taxon>Sordariomycetes</taxon>
        <taxon>Sordariomycetidae</taxon>
        <taxon>Sordariales</taxon>
        <taxon>Lasiosphaeriaceae</taxon>
        <taxon>Bombardia</taxon>
    </lineage>
</organism>
<reference evidence="11" key="1">
    <citation type="submission" date="2023-06" db="EMBL/GenBank/DDBJ databases">
        <title>Genome-scale phylogeny and comparative genomics of the fungal order Sordariales.</title>
        <authorList>
            <consortium name="Lawrence Berkeley National Laboratory"/>
            <person name="Hensen N."/>
            <person name="Bonometti L."/>
            <person name="Westerberg I."/>
            <person name="Brannstrom I.O."/>
            <person name="Guillou S."/>
            <person name="Cros-Aarteil S."/>
            <person name="Calhoun S."/>
            <person name="Haridas S."/>
            <person name="Kuo A."/>
            <person name="Mondo S."/>
            <person name="Pangilinan J."/>
            <person name="Riley R."/>
            <person name="LaButti K."/>
            <person name="Andreopoulos B."/>
            <person name="Lipzen A."/>
            <person name="Chen C."/>
            <person name="Yanf M."/>
            <person name="Daum C."/>
            <person name="Ng V."/>
            <person name="Clum A."/>
            <person name="Steindorff A."/>
            <person name="Ohm R."/>
            <person name="Martin F."/>
            <person name="Silar P."/>
            <person name="Natvig D."/>
            <person name="Lalanne C."/>
            <person name="Gautier V."/>
            <person name="Ament-velasquez S.L."/>
            <person name="Kruys A."/>
            <person name="Hutchinson M.I."/>
            <person name="Powell A.J."/>
            <person name="Barry K."/>
            <person name="Miller A.N."/>
            <person name="Grigoriev I.V."/>
            <person name="Debuchy R."/>
            <person name="Gladieux P."/>
            <person name="Thoren M.H."/>
            <person name="Johannesson H."/>
        </authorList>
    </citation>
    <scope>NUCLEOTIDE SEQUENCE</scope>
    <source>
        <strain evidence="11">SMH3391-2</strain>
    </source>
</reference>
<dbReference type="PANTHER" id="PTHR13345:SF13">
    <property type="entry name" value="MEDIATOR OF RNA POLYMERASE II TRANSCRIPTION SUBUNIT 10"/>
    <property type="match status" value="1"/>
</dbReference>
<name>A0AA39WT88_9PEZI</name>
<dbReference type="GO" id="GO:0016592">
    <property type="term" value="C:mediator complex"/>
    <property type="evidence" value="ECO:0007669"/>
    <property type="project" value="InterPro"/>
</dbReference>
<comment type="similarity">
    <text evidence="2 9">Belongs to the Mediator complex subunit 10 family.</text>
</comment>
<dbReference type="AlphaFoldDB" id="A0AA39WT88"/>
<keyword evidence="7 9" id="KW-0539">Nucleus</keyword>
<comment type="subcellular location">
    <subcellularLocation>
        <location evidence="1 9">Nucleus</location>
    </subcellularLocation>
</comment>
<evidence type="ECO:0000256" key="4">
    <source>
        <dbReference type="ARBA" id="ARBA00023015"/>
    </source>
</evidence>
<evidence type="ECO:0000256" key="9">
    <source>
        <dbReference type="RuleBase" id="RU364146"/>
    </source>
</evidence>
<dbReference type="PANTHER" id="PTHR13345">
    <property type="entry name" value="MEDIATOR OF RNA POLYMERASE II TRANSCRIPTION SUBUNIT 10"/>
    <property type="match status" value="1"/>
</dbReference>
<evidence type="ECO:0000256" key="5">
    <source>
        <dbReference type="ARBA" id="ARBA00023159"/>
    </source>
</evidence>
<evidence type="ECO:0000256" key="1">
    <source>
        <dbReference type="ARBA" id="ARBA00004123"/>
    </source>
</evidence>
<dbReference type="GO" id="GO:0003712">
    <property type="term" value="F:transcription coregulator activity"/>
    <property type="evidence" value="ECO:0007669"/>
    <property type="project" value="InterPro"/>
</dbReference>
<evidence type="ECO:0000313" key="11">
    <source>
        <dbReference type="EMBL" id="KAK0621167.1"/>
    </source>
</evidence>
<evidence type="ECO:0000256" key="8">
    <source>
        <dbReference type="ARBA" id="ARBA00032004"/>
    </source>
</evidence>
<protein>
    <recommendedName>
        <fullName evidence="3 9">Mediator of RNA polymerase II transcription subunit 10</fullName>
    </recommendedName>
    <alternativeName>
        <fullName evidence="8 9">Mediator complex subunit 10</fullName>
    </alternativeName>
</protein>
<keyword evidence="4 9" id="KW-0805">Transcription regulation</keyword>